<dbReference type="Pfam" id="PF01066">
    <property type="entry name" value="CDP-OH_P_transf"/>
    <property type="match status" value="1"/>
</dbReference>
<evidence type="ECO:0000256" key="2">
    <source>
        <dbReference type="RuleBase" id="RU003750"/>
    </source>
</evidence>
<keyword evidence="3" id="KW-0472">Membrane</keyword>
<reference evidence="4 5" key="1">
    <citation type="submission" date="2019-03" db="EMBL/GenBank/DDBJ databases">
        <title>Deep-cultivation of Planctomycetes and their phenomic and genomic characterization uncovers novel biology.</title>
        <authorList>
            <person name="Wiegand S."/>
            <person name="Jogler M."/>
            <person name="Boedeker C."/>
            <person name="Pinto D."/>
            <person name="Vollmers J."/>
            <person name="Rivas-Marin E."/>
            <person name="Kohn T."/>
            <person name="Peeters S.H."/>
            <person name="Heuer A."/>
            <person name="Rast P."/>
            <person name="Oberbeckmann S."/>
            <person name="Bunk B."/>
            <person name="Jeske O."/>
            <person name="Meyerdierks A."/>
            <person name="Storesund J.E."/>
            <person name="Kallscheuer N."/>
            <person name="Luecker S."/>
            <person name="Lage O.M."/>
            <person name="Pohl T."/>
            <person name="Merkel B.J."/>
            <person name="Hornburger P."/>
            <person name="Mueller R.-W."/>
            <person name="Bruemmer F."/>
            <person name="Labrenz M."/>
            <person name="Spormann A.M."/>
            <person name="Op den Camp H."/>
            <person name="Overmann J."/>
            <person name="Amann R."/>
            <person name="Jetten M.S.M."/>
            <person name="Mascher T."/>
            <person name="Medema M.H."/>
            <person name="Devos D.P."/>
            <person name="Kaster A.-K."/>
            <person name="Ovreas L."/>
            <person name="Rohde M."/>
            <person name="Galperin M.Y."/>
            <person name="Jogler C."/>
        </authorList>
    </citation>
    <scope>NUCLEOTIDE SEQUENCE [LARGE SCALE GENOMIC DNA]</scope>
    <source>
        <strain evidence="4 5">Enr13</strain>
    </source>
</reference>
<evidence type="ECO:0000256" key="1">
    <source>
        <dbReference type="ARBA" id="ARBA00022679"/>
    </source>
</evidence>
<protein>
    <submittedName>
        <fullName evidence="4">Phosphatidylglycerophosphate synthetase</fullName>
    </submittedName>
</protein>
<feature type="transmembrane region" description="Helical" evidence="3">
    <location>
        <begin position="37"/>
        <end position="57"/>
    </location>
</feature>
<dbReference type="EMBL" id="CP037423">
    <property type="protein sequence ID" value="QDV43178.1"/>
    <property type="molecule type" value="Genomic_DNA"/>
</dbReference>
<dbReference type="InterPro" id="IPR043130">
    <property type="entry name" value="CDP-OH_PTrfase_TM_dom"/>
</dbReference>
<evidence type="ECO:0000313" key="5">
    <source>
        <dbReference type="Proteomes" id="UP000319004"/>
    </source>
</evidence>
<evidence type="ECO:0000313" key="4">
    <source>
        <dbReference type="EMBL" id="QDV43178.1"/>
    </source>
</evidence>
<dbReference type="GO" id="GO:0016780">
    <property type="term" value="F:phosphotransferase activity, for other substituted phosphate groups"/>
    <property type="evidence" value="ECO:0007669"/>
    <property type="project" value="InterPro"/>
</dbReference>
<proteinExistence type="inferred from homology"/>
<dbReference type="Proteomes" id="UP000319004">
    <property type="component" value="Chromosome"/>
</dbReference>
<dbReference type="PROSITE" id="PS00379">
    <property type="entry name" value="CDP_ALCOHOL_P_TRANSF"/>
    <property type="match status" value="1"/>
</dbReference>
<keyword evidence="1 2" id="KW-0808">Transferase</keyword>
<dbReference type="KEGG" id="snep:Enr13x_30330"/>
<feature type="transmembrane region" description="Helical" evidence="3">
    <location>
        <begin position="100"/>
        <end position="117"/>
    </location>
</feature>
<organism evidence="4 5">
    <name type="scientific">Stieleria neptunia</name>
    <dbReference type="NCBI Taxonomy" id="2527979"/>
    <lineage>
        <taxon>Bacteria</taxon>
        <taxon>Pseudomonadati</taxon>
        <taxon>Planctomycetota</taxon>
        <taxon>Planctomycetia</taxon>
        <taxon>Pirellulales</taxon>
        <taxon>Pirellulaceae</taxon>
        <taxon>Stieleria</taxon>
    </lineage>
</organism>
<dbReference type="GO" id="GO:0008654">
    <property type="term" value="P:phospholipid biosynthetic process"/>
    <property type="evidence" value="ECO:0007669"/>
    <property type="project" value="InterPro"/>
</dbReference>
<dbReference type="GO" id="GO:0016020">
    <property type="term" value="C:membrane"/>
    <property type="evidence" value="ECO:0007669"/>
    <property type="project" value="InterPro"/>
</dbReference>
<sequence>MTLAPETDRWLTVPNVITTARILGSPALVPLAIAQQMTWLAALAIFLVFTEWLDGFLARRSHVTSAVGARLDTVADAVFYLSVLAALIAYQPDQVAKEKVWMLVAIASYALSWLTCLVKFRRLPSYHTWAAKGVWLIIIPGTVLWLAGVTPWGVRIAMVCVTLANIEAIAITWVLRECKVDVPSFWHARRIRRQSAVE</sequence>
<accession>A0A518HQV9</accession>
<dbReference type="InterPro" id="IPR048254">
    <property type="entry name" value="CDP_ALCOHOL_P_TRANSF_CS"/>
</dbReference>
<dbReference type="AlphaFoldDB" id="A0A518HQV9"/>
<name>A0A518HQV9_9BACT</name>
<feature type="transmembrane region" description="Helical" evidence="3">
    <location>
        <begin position="69"/>
        <end position="88"/>
    </location>
</feature>
<feature type="transmembrane region" description="Helical" evidence="3">
    <location>
        <begin position="154"/>
        <end position="175"/>
    </location>
</feature>
<keyword evidence="3" id="KW-1133">Transmembrane helix</keyword>
<feature type="transmembrane region" description="Helical" evidence="3">
    <location>
        <begin position="129"/>
        <end position="148"/>
    </location>
</feature>
<keyword evidence="3" id="KW-0812">Transmembrane</keyword>
<dbReference type="Gene3D" id="1.20.120.1760">
    <property type="match status" value="1"/>
</dbReference>
<dbReference type="InterPro" id="IPR000462">
    <property type="entry name" value="CDP-OH_P_trans"/>
</dbReference>
<gene>
    <name evidence="4" type="ORF">Enr13x_30330</name>
</gene>
<evidence type="ECO:0000256" key="3">
    <source>
        <dbReference type="SAM" id="Phobius"/>
    </source>
</evidence>
<keyword evidence="5" id="KW-1185">Reference proteome</keyword>
<comment type="similarity">
    <text evidence="2">Belongs to the CDP-alcohol phosphatidyltransferase class-I family.</text>
</comment>